<evidence type="ECO:0000313" key="1">
    <source>
        <dbReference type="EMBL" id="KAK4257420.1"/>
    </source>
</evidence>
<evidence type="ECO:0000313" key="2">
    <source>
        <dbReference type="Proteomes" id="UP001293593"/>
    </source>
</evidence>
<dbReference type="EMBL" id="JAWXYG010000012">
    <property type="protein sequence ID" value="KAK4257420.1"/>
    <property type="molecule type" value="Genomic_DNA"/>
</dbReference>
<dbReference type="Proteomes" id="UP001293593">
    <property type="component" value="Unassembled WGS sequence"/>
</dbReference>
<accession>A0AAE1JTM7</accession>
<name>A0AAE1JTM7_9FABA</name>
<dbReference type="AlphaFoldDB" id="A0AAE1JTM7"/>
<sequence length="82" mass="9319">MKIVCFQGTQREIDISHSSSIRLHLQGVLHCKKESKQWHGKSIVSHAKMQRRIKSQNAAVAVKMLENQAKSELSWIFSSSCP</sequence>
<organism evidence="1 2">
    <name type="scientific">Acacia crassicarpa</name>
    <name type="common">northern wattle</name>
    <dbReference type="NCBI Taxonomy" id="499986"/>
    <lineage>
        <taxon>Eukaryota</taxon>
        <taxon>Viridiplantae</taxon>
        <taxon>Streptophyta</taxon>
        <taxon>Embryophyta</taxon>
        <taxon>Tracheophyta</taxon>
        <taxon>Spermatophyta</taxon>
        <taxon>Magnoliopsida</taxon>
        <taxon>eudicotyledons</taxon>
        <taxon>Gunneridae</taxon>
        <taxon>Pentapetalae</taxon>
        <taxon>rosids</taxon>
        <taxon>fabids</taxon>
        <taxon>Fabales</taxon>
        <taxon>Fabaceae</taxon>
        <taxon>Caesalpinioideae</taxon>
        <taxon>mimosoid clade</taxon>
        <taxon>Acacieae</taxon>
        <taxon>Acacia</taxon>
    </lineage>
</organism>
<proteinExistence type="predicted"/>
<protein>
    <submittedName>
        <fullName evidence="1">Uncharacterized protein</fullName>
    </submittedName>
</protein>
<keyword evidence="2" id="KW-1185">Reference proteome</keyword>
<gene>
    <name evidence="1" type="ORF">QN277_007013</name>
</gene>
<comment type="caution">
    <text evidence="1">The sequence shown here is derived from an EMBL/GenBank/DDBJ whole genome shotgun (WGS) entry which is preliminary data.</text>
</comment>
<reference evidence="1" key="1">
    <citation type="submission" date="2023-10" db="EMBL/GenBank/DDBJ databases">
        <title>Chromosome-level genome of the transformable northern wattle, Acacia crassicarpa.</title>
        <authorList>
            <person name="Massaro I."/>
            <person name="Sinha N.R."/>
            <person name="Poethig S."/>
            <person name="Leichty A.R."/>
        </authorList>
    </citation>
    <scope>NUCLEOTIDE SEQUENCE</scope>
    <source>
        <strain evidence="1">Acra3RX</strain>
        <tissue evidence="1">Leaf</tissue>
    </source>
</reference>